<name>A0ACD3APF8_9AGAR</name>
<dbReference type="Proteomes" id="UP000308600">
    <property type="component" value="Unassembled WGS sequence"/>
</dbReference>
<dbReference type="EMBL" id="ML208373">
    <property type="protein sequence ID" value="TFK67554.1"/>
    <property type="molecule type" value="Genomic_DNA"/>
</dbReference>
<accession>A0ACD3APF8</accession>
<proteinExistence type="predicted"/>
<protein>
    <submittedName>
        <fullName evidence="1">Uncharacterized protein</fullName>
    </submittedName>
</protein>
<keyword evidence="2" id="KW-1185">Reference proteome</keyword>
<reference evidence="1 2" key="1">
    <citation type="journal article" date="2019" name="Nat. Ecol. Evol.">
        <title>Megaphylogeny resolves global patterns of mushroom evolution.</title>
        <authorList>
            <person name="Varga T."/>
            <person name="Krizsan K."/>
            <person name="Foldi C."/>
            <person name="Dima B."/>
            <person name="Sanchez-Garcia M."/>
            <person name="Sanchez-Ramirez S."/>
            <person name="Szollosi G.J."/>
            <person name="Szarkandi J.G."/>
            <person name="Papp V."/>
            <person name="Albert L."/>
            <person name="Andreopoulos W."/>
            <person name="Angelini C."/>
            <person name="Antonin V."/>
            <person name="Barry K.W."/>
            <person name="Bougher N.L."/>
            <person name="Buchanan P."/>
            <person name="Buyck B."/>
            <person name="Bense V."/>
            <person name="Catcheside P."/>
            <person name="Chovatia M."/>
            <person name="Cooper J."/>
            <person name="Damon W."/>
            <person name="Desjardin D."/>
            <person name="Finy P."/>
            <person name="Geml J."/>
            <person name="Haridas S."/>
            <person name="Hughes K."/>
            <person name="Justo A."/>
            <person name="Karasinski D."/>
            <person name="Kautmanova I."/>
            <person name="Kiss B."/>
            <person name="Kocsube S."/>
            <person name="Kotiranta H."/>
            <person name="LaButti K.M."/>
            <person name="Lechner B.E."/>
            <person name="Liimatainen K."/>
            <person name="Lipzen A."/>
            <person name="Lukacs Z."/>
            <person name="Mihaltcheva S."/>
            <person name="Morgado L.N."/>
            <person name="Niskanen T."/>
            <person name="Noordeloos M.E."/>
            <person name="Ohm R.A."/>
            <person name="Ortiz-Santana B."/>
            <person name="Ovrebo C."/>
            <person name="Racz N."/>
            <person name="Riley R."/>
            <person name="Savchenko A."/>
            <person name="Shiryaev A."/>
            <person name="Soop K."/>
            <person name="Spirin V."/>
            <person name="Szebenyi C."/>
            <person name="Tomsovsky M."/>
            <person name="Tulloss R.E."/>
            <person name="Uehling J."/>
            <person name="Grigoriev I.V."/>
            <person name="Vagvolgyi C."/>
            <person name="Papp T."/>
            <person name="Martin F.M."/>
            <person name="Miettinen O."/>
            <person name="Hibbett D.S."/>
            <person name="Nagy L.G."/>
        </authorList>
    </citation>
    <scope>NUCLEOTIDE SEQUENCE [LARGE SCALE GENOMIC DNA]</scope>
    <source>
        <strain evidence="1 2">NL-1719</strain>
    </source>
</reference>
<evidence type="ECO:0000313" key="2">
    <source>
        <dbReference type="Proteomes" id="UP000308600"/>
    </source>
</evidence>
<organism evidence="1 2">
    <name type="scientific">Pluteus cervinus</name>
    <dbReference type="NCBI Taxonomy" id="181527"/>
    <lineage>
        <taxon>Eukaryota</taxon>
        <taxon>Fungi</taxon>
        <taxon>Dikarya</taxon>
        <taxon>Basidiomycota</taxon>
        <taxon>Agaricomycotina</taxon>
        <taxon>Agaricomycetes</taxon>
        <taxon>Agaricomycetidae</taxon>
        <taxon>Agaricales</taxon>
        <taxon>Pluteineae</taxon>
        <taxon>Pluteaceae</taxon>
        <taxon>Pluteus</taxon>
    </lineage>
</organism>
<sequence length="101" mass="11902">MGQISRSVTRSVEMEDCDHLRTYNDTYLSFTLLYPAFCIYLFIYMAHLVPVHEDTYSLASRFPHGTCIRCNFPETPMDISSPFTHLQCWDEDVPKEFKSRH</sequence>
<gene>
    <name evidence="1" type="ORF">BDN72DRAFT_93709</name>
</gene>
<evidence type="ECO:0000313" key="1">
    <source>
        <dbReference type="EMBL" id="TFK67554.1"/>
    </source>
</evidence>